<accession>A0A8X6MDX0</accession>
<comment type="caution">
    <text evidence="1">The sequence shown here is derived from an EMBL/GenBank/DDBJ whole genome shotgun (WGS) entry which is preliminary data.</text>
</comment>
<gene>
    <name evidence="1" type="ORF">NPIL_246041</name>
</gene>
<evidence type="ECO:0000313" key="1">
    <source>
        <dbReference type="EMBL" id="GFS44043.1"/>
    </source>
</evidence>
<reference evidence="1" key="1">
    <citation type="submission" date="2020-08" db="EMBL/GenBank/DDBJ databases">
        <title>Multicomponent nature underlies the extraordinary mechanical properties of spider dragline silk.</title>
        <authorList>
            <person name="Kono N."/>
            <person name="Nakamura H."/>
            <person name="Mori M."/>
            <person name="Yoshida Y."/>
            <person name="Ohtoshi R."/>
            <person name="Malay A.D."/>
            <person name="Moran D.A.P."/>
            <person name="Tomita M."/>
            <person name="Numata K."/>
            <person name="Arakawa K."/>
        </authorList>
    </citation>
    <scope>NUCLEOTIDE SEQUENCE</scope>
</reference>
<evidence type="ECO:0000313" key="2">
    <source>
        <dbReference type="Proteomes" id="UP000887013"/>
    </source>
</evidence>
<sequence length="223" mass="25675">MEDLLWSGGHLLKWQHLPPALLGFCFKQVVGAPRLCRIGSKKSEKQSLSIDFSGLWGQTMQQCVFVGAGHVRWNHTLPSTLWRKIDKRLRGGRCCFHFLNGMGKLLCGGRCYLLNRRNQEKEHFPMSRKGRKLSWNIIKRLDYNFFGPVMALSQKALSFPTCPFSLCNSSAFHAKNDIKKFAVNEFFPKLRLALLTCGWMIVLINRFENIAQLQLTPSIRKIF</sequence>
<keyword evidence="2" id="KW-1185">Reference proteome</keyword>
<dbReference type="AlphaFoldDB" id="A0A8X6MDX0"/>
<proteinExistence type="predicted"/>
<name>A0A8X6MDX0_NEPPI</name>
<protein>
    <submittedName>
        <fullName evidence="1">Uncharacterized protein</fullName>
    </submittedName>
</protein>
<dbReference type="EMBL" id="BMAW01090282">
    <property type="protein sequence ID" value="GFS44043.1"/>
    <property type="molecule type" value="Genomic_DNA"/>
</dbReference>
<organism evidence="1 2">
    <name type="scientific">Nephila pilipes</name>
    <name type="common">Giant wood spider</name>
    <name type="synonym">Nephila maculata</name>
    <dbReference type="NCBI Taxonomy" id="299642"/>
    <lineage>
        <taxon>Eukaryota</taxon>
        <taxon>Metazoa</taxon>
        <taxon>Ecdysozoa</taxon>
        <taxon>Arthropoda</taxon>
        <taxon>Chelicerata</taxon>
        <taxon>Arachnida</taxon>
        <taxon>Araneae</taxon>
        <taxon>Araneomorphae</taxon>
        <taxon>Entelegynae</taxon>
        <taxon>Araneoidea</taxon>
        <taxon>Nephilidae</taxon>
        <taxon>Nephila</taxon>
    </lineage>
</organism>
<dbReference type="Proteomes" id="UP000887013">
    <property type="component" value="Unassembled WGS sequence"/>
</dbReference>